<reference evidence="1" key="1">
    <citation type="submission" date="2019-08" db="EMBL/GenBank/DDBJ databases">
        <authorList>
            <person name="Kucharzyk K."/>
            <person name="Murdoch R.W."/>
            <person name="Higgins S."/>
            <person name="Loffler F."/>
        </authorList>
    </citation>
    <scope>NUCLEOTIDE SEQUENCE</scope>
</reference>
<accession>A0A645BB81</accession>
<comment type="caution">
    <text evidence="1">The sequence shown here is derived from an EMBL/GenBank/DDBJ whole genome shotgun (WGS) entry which is preliminary data.</text>
</comment>
<name>A0A645BB81_9ZZZZ</name>
<proteinExistence type="predicted"/>
<sequence>MQIKEHKVVICSAGHDSESFVHQLCRQCLCIVDNLLLVYIEVLFHGFLEANSFGCNNMHQRATLYSRENCLVNLLGKFALAQNHTASWASQCLVSSCSYKICIFNWIWMKFCSNKSCNVSHVNHEVSSHFICNFSESLEVYES</sequence>
<evidence type="ECO:0000313" key="1">
    <source>
        <dbReference type="EMBL" id="MPM58964.1"/>
    </source>
</evidence>
<protein>
    <submittedName>
        <fullName evidence="1">Uncharacterized protein</fullName>
    </submittedName>
</protein>
<organism evidence="1">
    <name type="scientific">bioreactor metagenome</name>
    <dbReference type="NCBI Taxonomy" id="1076179"/>
    <lineage>
        <taxon>unclassified sequences</taxon>
        <taxon>metagenomes</taxon>
        <taxon>ecological metagenomes</taxon>
    </lineage>
</organism>
<dbReference type="AlphaFoldDB" id="A0A645BB81"/>
<gene>
    <name evidence="1" type="ORF">SDC9_105799</name>
</gene>
<dbReference type="EMBL" id="VSSQ01017048">
    <property type="protein sequence ID" value="MPM58964.1"/>
    <property type="molecule type" value="Genomic_DNA"/>
</dbReference>